<dbReference type="AlphaFoldDB" id="A0A9X4H6G0"/>
<dbReference type="RefSeq" id="WP_277443832.1">
    <property type="nucleotide sequence ID" value="NZ_JAKOAV010000014.1"/>
</dbReference>
<keyword evidence="2" id="KW-1185">Reference proteome</keyword>
<protein>
    <submittedName>
        <fullName evidence="1">Uncharacterized protein</fullName>
    </submittedName>
</protein>
<evidence type="ECO:0000313" key="1">
    <source>
        <dbReference type="EMBL" id="MDF9408444.1"/>
    </source>
</evidence>
<reference evidence="1" key="1">
    <citation type="submission" date="2022-02" db="EMBL/GenBank/DDBJ databases">
        <authorList>
            <person name="Leng L."/>
        </authorList>
    </citation>
    <scope>NUCLEOTIDE SEQUENCE</scope>
    <source>
        <strain evidence="1">JI</strain>
    </source>
</reference>
<dbReference type="Proteomes" id="UP001154312">
    <property type="component" value="Unassembled WGS sequence"/>
</dbReference>
<proteinExistence type="predicted"/>
<organism evidence="1 2">
    <name type="scientific">Pelotomaculum isophthalicicum JI</name>
    <dbReference type="NCBI Taxonomy" id="947010"/>
    <lineage>
        <taxon>Bacteria</taxon>
        <taxon>Bacillati</taxon>
        <taxon>Bacillota</taxon>
        <taxon>Clostridia</taxon>
        <taxon>Eubacteriales</taxon>
        <taxon>Desulfotomaculaceae</taxon>
        <taxon>Pelotomaculum</taxon>
    </lineage>
</organism>
<evidence type="ECO:0000313" key="2">
    <source>
        <dbReference type="Proteomes" id="UP001154312"/>
    </source>
</evidence>
<name>A0A9X4H6G0_9FIRM</name>
<sequence>MRSRLAPGPEGHSVISGNIEDSGLRKVRSLFLQRERGLDNILITAGAEGNHKSEQYNVADALAVYNSIRK</sequence>
<comment type="caution">
    <text evidence="1">The sequence shown here is derived from an EMBL/GenBank/DDBJ whole genome shotgun (WGS) entry which is preliminary data.</text>
</comment>
<gene>
    <name evidence="1" type="ORF">L7E55_08745</name>
</gene>
<accession>A0A9X4H6G0</accession>
<dbReference type="EMBL" id="JAKOAV010000014">
    <property type="protein sequence ID" value="MDF9408444.1"/>
    <property type="molecule type" value="Genomic_DNA"/>
</dbReference>